<dbReference type="OMA" id="SICIIAR"/>
<dbReference type="AlphaFoldDB" id="A0A5M3MS25"/>
<keyword evidence="2" id="KW-0812">Transmembrane</keyword>
<gene>
    <name evidence="3" type="ORF">CONPUDRAFT_152845</name>
</gene>
<sequence>MSDDAPPTTKPQQYLDPNVIPEDSPSLRYYASPRPSVASSSLHAHSESEKSSGPCSTLEDGAPPSTTQSHSDRSRTLEVATSTAAPSTDPLPHLPPDVCKPRRPGGLPMKCGNLTAPDWHGDLGAPFEDDRTRRRDVVLRRLGPAFPTELQRYDRSTRAKTAQPVARYIQPNERTFDDDEDPNYRACCAAGWVPRVHPEGARYFFHRQLRAWADGLEQHPAFLRAADLAISQLKQKIDEQHIELPADVELVLELDKEQHDHDHHHHHHHHQPTPTDPNSVKRSEFKCGYYFVDHTARCLFWLDPVDISPLCENVTDITRKSHIALALESQYWQHCEYFPAHRPIVPSVTYELKGMINHAISEMVTSETSLSPFSNEELIQTRDIVIASEEVPPEGLDCSASICIIARFMRLFTRNRFFNFYGQPGARLDSDQAVYRDKKTIRNKSMLIRVFTPLLFNAPSMHWEQLRKIWVDSVVSYVPWMKFINDLNQEWKSYTLYSTVLLTANISFLALFNVMPQTELQLNITSGAYANDQLQTPPPTHPQTVSEILSYASTIASTGSIVLGLVLVRQNRTKSRQSVDNVIAYLGKISENPLGIEMLAIVYSLPYSLLMWGLIIFAAAFGALAYQETGPATRWTVGVCGTITLTLVLWPVFLGRDLSLPFPRRHRKAPRTEPGSEAPQRSPLVSSPGCAKAEVGLGQPVVAPAETFSSGKALFSKRPYRRSSTQRTLA</sequence>
<evidence type="ECO:0000256" key="2">
    <source>
        <dbReference type="SAM" id="Phobius"/>
    </source>
</evidence>
<feature type="region of interest" description="Disordered" evidence="1">
    <location>
        <begin position="664"/>
        <end position="691"/>
    </location>
</feature>
<evidence type="ECO:0008006" key="5">
    <source>
        <dbReference type="Google" id="ProtNLM"/>
    </source>
</evidence>
<protein>
    <recommendedName>
        <fullName evidence="5">WW domain-containing protein</fullName>
    </recommendedName>
</protein>
<dbReference type="EMBL" id="JH711577">
    <property type="protein sequence ID" value="EIW81953.1"/>
    <property type="molecule type" value="Genomic_DNA"/>
</dbReference>
<organism evidence="3 4">
    <name type="scientific">Coniophora puteana (strain RWD-64-598)</name>
    <name type="common">Brown rot fungus</name>
    <dbReference type="NCBI Taxonomy" id="741705"/>
    <lineage>
        <taxon>Eukaryota</taxon>
        <taxon>Fungi</taxon>
        <taxon>Dikarya</taxon>
        <taxon>Basidiomycota</taxon>
        <taxon>Agaricomycotina</taxon>
        <taxon>Agaricomycetes</taxon>
        <taxon>Agaricomycetidae</taxon>
        <taxon>Boletales</taxon>
        <taxon>Coniophorineae</taxon>
        <taxon>Coniophoraceae</taxon>
        <taxon>Coniophora</taxon>
    </lineage>
</organism>
<evidence type="ECO:0000256" key="1">
    <source>
        <dbReference type="SAM" id="MobiDB-lite"/>
    </source>
</evidence>
<dbReference type="KEGG" id="cput:CONPUDRAFT_152845"/>
<dbReference type="RefSeq" id="XP_007767794.1">
    <property type="nucleotide sequence ID" value="XM_007769604.1"/>
</dbReference>
<feature type="transmembrane region" description="Helical" evidence="2">
    <location>
        <begin position="632"/>
        <end position="655"/>
    </location>
</feature>
<feature type="transmembrane region" description="Helical" evidence="2">
    <location>
        <begin position="607"/>
        <end position="626"/>
    </location>
</feature>
<name>A0A5M3MS25_CONPW</name>
<dbReference type="GeneID" id="19203081"/>
<proteinExistence type="predicted"/>
<keyword evidence="2" id="KW-0472">Membrane</keyword>
<accession>A0A5M3MS25</accession>
<reference evidence="4" key="1">
    <citation type="journal article" date="2012" name="Science">
        <title>The Paleozoic origin of enzymatic lignin decomposition reconstructed from 31 fungal genomes.</title>
        <authorList>
            <person name="Floudas D."/>
            <person name="Binder M."/>
            <person name="Riley R."/>
            <person name="Barry K."/>
            <person name="Blanchette R.A."/>
            <person name="Henrissat B."/>
            <person name="Martinez A.T."/>
            <person name="Otillar R."/>
            <person name="Spatafora J.W."/>
            <person name="Yadav J.S."/>
            <person name="Aerts A."/>
            <person name="Benoit I."/>
            <person name="Boyd A."/>
            <person name="Carlson A."/>
            <person name="Copeland A."/>
            <person name="Coutinho P.M."/>
            <person name="de Vries R.P."/>
            <person name="Ferreira P."/>
            <person name="Findley K."/>
            <person name="Foster B."/>
            <person name="Gaskell J."/>
            <person name="Glotzer D."/>
            <person name="Gorecki P."/>
            <person name="Heitman J."/>
            <person name="Hesse C."/>
            <person name="Hori C."/>
            <person name="Igarashi K."/>
            <person name="Jurgens J.A."/>
            <person name="Kallen N."/>
            <person name="Kersten P."/>
            <person name="Kohler A."/>
            <person name="Kuees U."/>
            <person name="Kumar T.K.A."/>
            <person name="Kuo A."/>
            <person name="LaButti K."/>
            <person name="Larrondo L.F."/>
            <person name="Lindquist E."/>
            <person name="Ling A."/>
            <person name="Lombard V."/>
            <person name="Lucas S."/>
            <person name="Lundell T."/>
            <person name="Martin R."/>
            <person name="McLaughlin D.J."/>
            <person name="Morgenstern I."/>
            <person name="Morin E."/>
            <person name="Murat C."/>
            <person name="Nagy L.G."/>
            <person name="Nolan M."/>
            <person name="Ohm R.A."/>
            <person name="Patyshakuliyeva A."/>
            <person name="Rokas A."/>
            <person name="Ruiz-Duenas F.J."/>
            <person name="Sabat G."/>
            <person name="Salamov A."/>
            <person name="Samejima M."/>
            <person name="Schmutz J."/>
            <person name="Slot J.C."/>
            <person name="St John F."/>
            <person name="Stenlid J."/>
            <person name="Sun H."/>
            <person name="Sun S."/>
            <person name="Syed K."/>
            <person name="Tsang A."/>
            <person name="Wiebenga A."/>
            <person name="Young D."/>
            <person name="Pisabarro A."/>
            <person name="Eastwood D.C."/>
            <person name="Martin F."/>
            <person name="Cullen D."/>
            <person name="Grigoriev I.V."/>
            <person name="Hibbett D.S."/>
        </authorList>
    </citation>
    <scope>NUCLEOTIDE SEQUENCE [LARGE SCALE GENOMIC DNA]</scope>
    <source>
        <strain evidence="4">RWD-64-598 SS2</strain>
    </source>
</reference>
<evidence type="ECO:0000313" key="3">
    <source>
        <dbReference type="EMBL" id="EIW81953.1"/>
    </source>
</evidence>
<keyword evidence="2" id="KW-1133">Transmembrane helix</keyword>
<feature type="region of interest" description="Disordered" evidence="1">
    <location>
        <begin position="1"/>
        <end position="105"/>
    </location>
</feature>
<keyword evidence="4" id="KW-1185">Reference proteome</keyword>
<comment type="caution">
    <text evidence="3">The sequence shown here is derived from an EMBL/GenBank/DDBJ whole genome shotgun (WGS) entry which is preliminary data.</text>
</comment>
<feature type="compositionally biased region" description="Basic residues" evidence="1">
    <location>
        <begin position="262"/>
        <end position="271"/>
    </location>
</feature>
<feature type="region of interest" description="Disordered" evidence="1">
    <location>
        <begin position="258"/>
        <end position="279"/>
    </location>
</feature>
<dbReference type="Proteomes" id="UP000053558">
    <property type="component" value="Unassembled WGS sequence"/>
</dbReference>
<dbReference type="OrthoDB" id="2657661at2759"/>
<evidence type="ECO:0000313" key="4">
    <source>
        <dbReference type="Proteomes" id="UP000053558"/>
    </source>
</evidence>